<evidence type="ECO:0000313" key="2">
    <source>
        <dbReference type="WBParaSite" id="JU765_v2.g2184.t1"/>
    </source>
</evidence>
<protein>
    <submittedName>
        <fullName evidence="2">Uncharacterized protein</fullName>
    </submittedName>
</protein>
<reference evidence="2" key="1">
    <citation type="submission" date="2022-11" db="UniProtKB">
        <authorList>
            <consortium name="WormBaseParasite"/>
        </authorList>
    </citation>
    <scope>IDENTIFICATION</scope>
</reference>
<dbReference type="Proteomes" id="UP000887576">
    <property type="component" value="Unplaced"/>
</dbReference>
<sequence length="285" mass="31906">MCSVFVFMALLLFVGENFAKVVNNQKDWTTDDFSDSTQDWSGGPTDSWSDSTQDWSDGPTDSWSDSTDSWSDGPTDSGLSTQNPFANGGCKLTVFAPEFSQYSKSDEIIKFFNFSRSVARQIHSVLPDAWFTVVSYAVKPNQDINDYYQYDEFLQRSQQILDAYLTTPIQVSRVFLAEVLNTFNEFFAESYPDVLPSLQVVMFGEDDKIRDPTAANAAAKAVSTYGVNFFVIDRSSHDFPGSAFDILTNNDNTRHLQGQLTADKLQQLQNAVFSAATQARCPFTK</sequence>
<proteinExistence type="predicted"/>
<name>A0AC34R077_9BILA</name>
<organism evidence="1 2">
    <name type="scientific">Panagrolaimus sp. JU765</name>
    <dbReference type="NCBI Taxonomy" id="591449"/>
    <lineage>
        <taxon>Eukaryota</taxon>
        <taxon>Metazoa</taxon>
        <taxon>Ecdysozoa</taxon>
        <taxon>Nematoda</taxon>
        <taxon>Chromadorea</taxon>
        <taxon>Rhabditida</taxon>
        <taxon>Tylenchina</taxon>
        <taxon>Panagrolaimomorpha</taxon>
        <taxon>Panagrolaimoidea</taxon>
        <taxon>Panagrolaimidae</taxon>
        <taxon>Panagrolaimus</taxon>
    </lineage>
</organism>
<accession>A0AC34R077</accession>
<dbReference type="WBParaSite" id="JU765_v2.g2184.t1">
    <property type="protein sequence ID" value="JU765_v2.g2184.t1"/>
    <property type="gene ID" value="JU765_v2.g2184"/>
</dbReference>
<evidence type="ECO:0000313" key="1">
    <source>
        <dbReference type="Proteomes" id="UP000887576"/>
    </source>
</evidence>